<reference evidence="1 2" key="1">
    <citation type="submission" date="2018-04" db="EMBL/GenBank/DDBJ databases">
        <authorList>
            <person name="Vogel A."/>
        </authorList>
    </citation>
    <scope>NUCLEOTIDE SEQUENCE [LARGE SCALE GENOMIC DNA]</scope>
</reference>
<sequence length="195" mass="22038">MRGGLIDGWEDFVKKFQIRFAPLHDLNYVCFEKTSEKSRDTFAHMVENANTLLAPTVEDTNELKESSEESFIKEDNDSGSDIIGDDGGALEEDYVGMTIVGYEVLASIEKVADADKKQVDNLISFDDTIKLFDLVDVVKTEHLVSPRATTYAMRPVSFFLHFSTRAKLVEDSKSGLLLWFNILSLVLKHEWEPPP</sequence>
<dbReference type="AlphaFoldDB" id="A0A484KUM5"/>
<accession>A0A484KUM5</accession>
<evidence type="ECO:0000313" key="2">
    <source>
        <dbReference type="Proteomes" id="UP000595140"/>
    </source>
</evidence>
<dbReference type="Proteomes" id="UP000595140">
    <property type="component" value="Unassembled WGS sequence"/>
</dbReference>
<gene>
    <name evidence="1" type="ORF">CCAM_LOCUS11199</name>
</gene>
<evidence type="ECO:0000313" key="1">
    <source>
        <dbReference type="EMBL" id="VFQ69423.1"/>
    </source>
</evidence>
<proteinExistence type="predicted"/>
<dbReference type="EMBL" id="OOIL02000780">
    <property type="protein sequence ID" value="VFQ69423.1"/>
    <property type="molecule type" value="Genomic_DNA"/>
</dbReference>
<protein>
    <submittedName>
        <fullName evidence="1">Uncharacterized protein</fullName>
    </submittedName>
</protein>
<keyword evidence="2" id="KW-1185">Reference proteome</keyword>
<organism evidence="1 2">
    <name type="scientific">Cuscuta campestris</name>
    <dbReference type="NCBI Taxonomy" id="132261"/>
    <lineage>
        <taxon>Eukaryota</taxon>
        <taxon>Viridiplantae</taxon>
        <taxon>Streptophyta</taxon>
        <taxon>Embryophyta</taxon>
        <taxon>Tracheophyta</taxon>
        <taxon>Spermatophyta</taxon>
        <taxon>Magnoliopsida</taxon>
        <taxon>eudicotyledons</taxon>
        <taxon>Gunneridae</taxon>
        <taxon>Pentapetalae</taxon>
        <taxon>asterids</taxon>
        <taxon>lamiids</taxon>
        <taxon>Solanales</taxon>
        <taxon>Convolvulaceae</taxon>
        <taxon>Cuscuteae</taxon>
        <taxon>Cuscuta</taxon>
        <taxon>Cuscuta subgen. Grammica</taxon>
        <taxon>Cuscuta sect. Cleistogrammica</taxon>
    </lineage>
</organism>
<name>A0A484KUM5_9ASTE</name>